<dbReference type="STRING" id="1346330.M472_21205"/>
<proteinExistence type="predicted"/>
<dbReference type="PROSITE" id="PS51257">
    <property type="entry name" value="PROKAR_LIPOPROTEIN"/>
    <property type="match status" value="1"/>
</dbReference>
<dbReference type="AlphaFoldDB" id="U2I171"/>
<protein>
    <submittedName>
        <fullName evidence="1">Uncharacterized protein</fullName>
    </submittedName>
</protein>
<name>U2I171_9SPHI</name>
<organism evidence="1 2">
    <name type="scientific">Sphingobacterium paucimobilis HER1398</name>
    <dbReference type="NCBI Taxonomy" id="1346330"/>
    <lineage>
        <taxon>Bacteria</taxon>
        <taxon>Pseudomonadati</taxon>
        <taxon>Bacteroidota</taxon>
        <taxon>Sphingobacteriia</taxon>
        <taxon>Sphingobacteriales</taxon>
        <taxon>Sphingobacteriaceae</taxon>
        <taxon>Sphingobacterium</taxon>
    </lineage>
</organism>
<accession>U2I171</accession>
<reference evidence="1 2" key="1">
    <citation type="journal article" date="2013" name="Genome Announc.">
        <title>The Draft Genome Sequence of Sphingomonas paucimobilis Strain HER1398 (Proteobacteria), Host to the Giant PAU Phage, Indicates That It Is a Member of the Genus Sphingobacterium (Bacteroidetes).</title>
        <authorList>
            <person name="White R.A.III."/>
            <person name="Suttle C.A."/>
        </authorList>
    </citation>
    <scope>NUCLEOTIDE SEQUENCE [LARGE SCALE GENOMIC DNA]</scope>
    <source>
        <strain evidence="1 2">HER1398</strain>
    </source>
</reference>
<comment type="caution">
    <text evidence="1">The sequence shown here is derived from an EMBL/GenBank/DDBJ whole genome shotgun (WGS) entry which is preliminary data.</text>
</comment>
<gene>
    <name evidence="1" type="ORF">M472_21205</name>
</gene>
<evidence type="ECO:0000313" key="1">
    <source>
        <dbReference type="EMBL" id="ERJ61275.1"/>
    </source>
</evidence>
<sequence length="191" mass="21798">MSWYTNRQKGMKGKMATQALIGFVVTIFYSCGSPSSPRKNELTVSEFDLPAFFQQEIKSLDISKPTIRKTVSKDSISESKELQIGDWERELASFLTVDLNKPAYRGTYQKDSIANTVTYTFTDSTVDLSVLKIVYTDQIPVSFTIKKSTNNLLYNTSESLEYIKGKRYIIDKVQSVKMLGNRHYRIEGIIE</sequence>
<dbReference type="PATRIC" id="fig|1346330.5.peg.205"/>
<dbReference type="EMBL" id="ATDL01000002">
    <property type="protein sequence ID" value="ERJ61275.1"/>
    <property type="molecule type" value="Genomic_DNA"/>
</dbReference>
<keyword evidence="2" id="KW-1185">Reference proteome</keyword>
<dbReference type="Proteomes" id="UP000016584">
    <property type="component" value="Unassembled WGS sequence"/>
</dbReference>
<evidence type="ECO:0000313" key="2">
    <source>
        <dbReference type="Proteomes" id="UP000016584"/>
    </source>
</evidence>